<reference evidence="1 2" key="2">
    <citation type="journal article" date="2023" name="ChemBioChem">
        <title>Acyltransferase Domain Exchange between Two Independent Type I Polyketide Synthases in the Same Producer Strain of Macrolide Antibiotics.</title>
        <authorList>
            <person name="Kudo F."/>
            <person name="Kishikawa K."/>
            <person name="Tsuboi K."/>
            <person name="Kido T."/>
            <person name="Usui T."/>
            <person name="Hashimoto J."/>
            <person name="Shin-Ya K."/>
            <person name="Miyanaga A."/>
            <person name="Eguchi T."/>
        </authorList>
    </citation>
    <scope>NUCLEOTIDE SEQUENCE [LARGE SCALE GENOMIC DNA]</scope>
    <source>
        <strain evidence="1 2">A-8890</strain>
    </source>
</reference>
<reference evidence="1 2" key="1">
    <citation type="journal article" date="2010" name="ChemBioChem">
        <title>Cloning and characterization of the biosynthetic gene cluster of 16-membered macrolide antibiotic FD-891: involvement of a dual functional cytochrome P450 monooxygenase catalyzing epoxidation and hydroxylation.</title>
        <authorList>
            <person name="Kudo F."/>
            <person name="Motegi A."/>
            <person name="Mizoue K."/>
            <person name="Eguchi T."/>
        </authorList>
    </citation>
    <scope>NUCLEOTIDE SEQUENCE [LARGE SCALE GENOMIC DNA]</scope>
    <source>
        <strain evidence="1 2">A-8890</strain>
    </source>
</reference>
<proteinExistence type="predicted"/>
<name>A0ABN5VPK9_9ACTN</name>
<dbReference type="SUPFAM" id="SSF55729">
    <property type="entry name" value="Acyl-CoA N-acyltransferases (Nat)"/>
    <property type="match status" value="1"/>
</dbReference>
<dbReference type="EMBL" id="AP018448">
    <property type="protein sequence ID" value="BBC35381.1"/>
    <property type="molecule type" value="Genomic_DNA"/>
</dbReference>
<organism evidence="1 2">
    <name type="scientific">Streptomyces graminofaciens</name>
    <dbReference type="NCBI Taxonomy" id="68212"/>
    <lineage>
        <taxon>Bacteria</taxon>
        <taxon>Bacillati</taxon>
        <taxon>Actinomycetota</taxon>
        <taxon>Actinomycetes</taxon>
        <taxon>Kitasatosporales</taxon>
        <taxon>Streptomycetaceae</taxon>
        <taxon>Streptomyces</taxon>
    </lineage>
</organism>
<keyword evidence="2" id="KW-1185">Reference proteome</keyword>
<evidence type="ECO:0000313" key="1">
    <source>
        <dbReference type="EMBL" id="BBC35381.1"/>
    </source>
</evidence>
<gene>
    <name evidence="1" type="ORF">SGFS_066750</name>
</gene>
<accession>A0ABN5VPK9</accession>
<dbReference type="Proteomes" id="UP001321542">
    <property type="component" value="Chromosome"/>
</dbReference>
<evidence type="ECO:0000313" key="2">
    <source>
        <dbReference type="Proteomes" id="UP001321542"/>
    </source>
</evidence>
<dbReference type="RefSeq" id="WP_286255621.1">
    <property type="nucleotide sequence ID" value="NZ_AP018448.1"/>
</dbReference>
<protein>
    <recommendedName>
        <fullName evidence="3">BioF2-like acetyltransferase domain-containing protein</fullName>
    </recommendedName>
</protein>
<sequence>MEIVEQHDLRIAVLDAREAESGDTLPDEPGIDMVRIVDPTPQLCAELAPRGFLFKPQWLFWSRPVHPTVEAYLDTLGARTRKHTRQALRKTAQGHRLEVETPIDPARLDVWYRLYERHIASLPRGTLYAAEDLADFRAHPDRVVGLYLYDGDRMAAGLICLKVPRNDMLRITYFAADQERPDPGITPYMYVQAGVVAAELGYGKLSAGADPNFYGHDVATGLYRLKKRLGFRADPLWRFEADDPPVLERVVSLARCEDPSFCVSYSGFDPTESTLVGNVFSARPDIDTTHFGAPMFSSVEARPVTEREVEFL</sequence>
<dbReference type="InterPro" id="IPR016181">
    <property type="entry name" value="Acyl_CoA_acyltransferase"/>
</dbReference>
<dbReference type="Gene3D" id="3.40.630.30">
    <property type="match status" value="1"/>
</dbReference>
<evidence type="ECO:0008006" key="3">
    <source>
        <dbReference type="Google" id="ProtNLM"/>
    </source>
</evidence>